<dbReference type="InterPro" id="IPR008929">
    <property type="entry name" value="Chondroitin_lyas"/>
</dbReference>
<proteinExistence type="predicted"/>
<keyword evidence="5" id="KW-1185">Reference proteome</keyword>
<dbReference type="InterPro" id="IPR012480">
    <property type="entry name" value="Hepar_II_III_C"/>
</dbReference>
<reference evidence="5" key="1">
    <citation type="journal article" date="2019" name="Int. J. Syst. Evol. Microbiol.">
        <title>The Global Catalogue of Microorganisms (GCM) 10K type strain sequencing project: providing services to taxonomists for standard genome sequencing and annotation.</title>
        <authorList>
            <consortium name="The Broad Institute Genomics Platform"/>
            <consortium name="The Broad Institute Genome Sequencing Center for Infectious Disease"/>
            <person name="Wu L."/>
            <person name="Ma J."/>
        </authorList>
    </citation>
    <scope>NUCLEOTIDE SEQUENCE [LARGE SCALE GENOMIC DNA]</scope>
    <source>
        <strain evidence="5">KCTC 42964</strain>
    </source>
</reference>
<gene>
    <name evidence="4" type="ORF">ACFOGJ_08340</name>
</gene>
<evidence type="ECO:0000256" key="1">
    <source>
        <dbReference type="ARBA" id="ARBA00004196"/>
    </source>
</evidence>
<comment type="caution">
    <text evidence="4">The sequence shown here is derived from an EMBL/GenBank/DDBJ whole genome shotgun (WGS) entry which is preliminary data.</text>
</comment>
<dbReference type="Pfam" id="PF07940">
    <property type="entry name" value="Hepar_II_III_C"/>
    <property type="match status" value="1"/>
</dbReference>
<protein>
    <submittedName>
        <fullName evidence="4">Heparinase II/III family protein</fullName>
    </submittedName>
</protein>
<dbReference type="EMBL" id="JBHRTR010000020">
    <property type="protein sequence ID" value="MFC3227233.1"/>
    <property type="molecule type" value="Genomic_DNA"/>
</dbReference>
<feature type="domain" description="Heparinase II/III-like C-terminal" evidence="3">
    <location>
        <begin position="360"/>
        <end position="596"/>
    </location>
</feature>
<evidence type="ECO:0000256" key="2">
    <source>
        <dbReference type="SAM" id="MobiDB-lite"/>
    </source>
</evidence>
<evidence type="ECO:0000313" key="4">
    <source>
        <dbReference type="EMBL" id="MFC3227233.1"/>
    </source>
</evidence>
<evidence type="ECO:0000313" key="5">
    <source>
        <dbReference type="Proteomes" id="UP001595528"/>
    </source>
</evidence>
<dbReference type="Gene3D" id="1.50.10.100">
    <property type="entry name" value="Chondroitin AC/alginate lyase"/>
    <property type="match status" value="1"/>
</dbReference>
<name>A0ABV7KXW2_9PROT</name>
<comment type="subcellular location">
    <subcellularLocation>
        <location evidence="1">Cell envelope</location>
    </subcellularLocation>
</comment>
<dbReference type="RefSeq" id="WP_379899395.1">
    <property type="nucleotide sequence ID" value="NZ_JBHRTR010000020.1"/>
</dbReference>
<dbReference type="Gene3D" id="2.70.98.70">
    <property type="match status" value="1"/>
</dbReference>
<sequence>MMRADPLDRPAAPSEGRGKSGSGQKAQRSAGSLVVTAPPRGPGGGLPALPENVAAQRRGPWQRLRDRLAPKIFETGLYNYFLSDSPPKDLVFRPRARLPGDAEHGLSLLDGVIRVQGLESDLPKEDPWGREPADPGLAAWLHGFEFLRDLHAITGDRQAEAAERARRLVGAWLSRHPRWHRICWRTDILSVRLLNWLTFADPLLRGSDAAFRKAFLEGLSRQARHLSDALRLRQAGVEPVLAWTALCTAALCLPDLERRREAAFAGLARILNAEILPDGMHRSRNPSRQYRLLAILAGLRRTCLDANWEAPEALANAVDRMAPMLRTLRHGDGGLAVFHGAVEERASRIDAALKLADSKAKPLESAPYGQYERAEAKRAVLLMDVGWPVPDTTDAPHLSPLAMEFSHGRDRIIVNCGTAADPHWRSALAGTAAHSTLTVAEEDALPAGWLAAPLPPAPTVTRQIQDGNFWIEGEHAGYEARFGLRHRRRLYLHADGDDLRGEDMLRKLRRADGSRPEDCPLTIRFHLHPEIRASLLHDGAQAILKTTSGKGWRMRVAGGGMALEESVYLGADGIRRRSQQIVLNGITAGDTTIVKWALAKLTG</sequence>
<organism evidence="4 5">
    <name type="scientific">Marinibaculum pumilum</name>
    <dbReference type="NCBI Taxonomy" id="1766165"/>
    <lineage>
        <taxon>Bacteria</taxon>
        <taxon>Pseudomonadati</taxon>
        <taxon>Pseudomonadota</taxon>
        <taxon>Alphaproteobacteria</taxon>
        <taxon>Rhodospirillales</taxon>
        <taxon>Rhodospirillaceae</taxon>
        <taxon>Marinibaculum</taxon>
    </lineage>
</organism>
<accession>A0ABV7KXW2</accession>
<dbReference type="Proteomes" id="UP001595528">
    <property type="component" value="Unassembled WGS sequence"/>
</dbReference>
<evidence type="ECO:0000259" key="3">
    <source>
        <dbReference type="Pfam" id="PF07940"/>
    </source>
</evidence>
<feature type="region of interest" description="Disordered" evidence="2">
    <location>
        <begin position="1"/>
        <end position="51"/>
    </location>
</feature>